<dbReference type="KEGG" id="cbac:JI75_02950"/>
<proteinExistence type="predicted"/>
<keyword evidence="3" id="KW-1185">Reference proteome</keyword>
<sequence length="95" mass="10272">MAEVLEALMLVSFGLSWPLNAWKGYKAATAAGTSWQFIGLITFGYLAGIAAKFASGQITWVLAVYLANLVALGANWAVYFRNRRLDARREAASAA</sequence>
<evidence type="ECO:0000313" key="2">
    <source>
        <dbReference type="EMBL" id="AJC11774.1"/>
    </source>
</evidence>
<dbReference type="Proteomes" id="UP000031121">
    <property type="component" value="Chromosome"/>
</dbReference>
<feature type="transmembrane region" description="Helical" evidence="1">
    <location>
        <begin position="34"/>
        <end position="54"/>
    </location>
</feature>
<evidence type="ECO:0000256" key="1">
    <source>
        <dbReference type="SAM" id="Phobius"/>
    </source>
</evidence>
<feature type="transmembrane region" description="Helical" evidence="1">
    <location>
        <begin position="60"/>
        <end position="80"/>
    </location>
</feature>
<protein>
    <submittedName>
        <fullName evidence="2">Membrane protein</fullName>
    </submittedName>
</protein>
<evidence type="ECO:0000313" key="3">
    <source>
        <dbReference type="Proteomes" id="UP000031121"/>
    </source>
</evidence>
<organism evidence="2 3">
    <name type="scientific">Berryella intestinalis</name>
    <dbReference type="NCBI Taxonomy" id="1531429"/>
    <lineage>
        <taxon>Bacteria</taxon>
        <taxon>Bacillati</taxon>
        <taxon>Actinomycetota</taxon>
        <taxon>Coriobacteriia</taxon>
        <taxon>Eggerthellales</taxon>
        <taxon>Eggerthellaceae</taxon>
        <taxon>Berryella</taxon>
    </lineage>
</organism>
<dbReference type="STRING" id="1531429.JI75_02950"/>
<reference evidence="3" key="1">
    <citation type="submission" date="2014-08" db="EMBL/GenBank/DDBJ databases">
        <title>Coriobacteriaceae sp. complete genome.</title>
        <authorList>
            <person name="Looft T."/>
            <person name="Bayles D.O."/>
            <person name="Stanton T.B."/>
        </authorList>
    </citation>
    <scope>NUCLEOTIDE SEQUENCE [LARGE SCALE GENOMIC DNA]</scope>
    <source>
        <strain evidence="3">68-1-3</strain>
    </source>
</reference>
<dbReference type="EMBL" id="CP009302">
    <property type="protein sequence ID" value="AJC11774.1"/>
    <property type="molecule type" value="Genomic_DNA"/>
</dbReference>
<keyword evidence="1" id="KW-0472">Membrane</keyword>
<name>A0A0A8B330_9ACTN</name>
<gene>
    <name evidence="2" type="ORF">JI75_02950</name>
</gene>
<keyword evidence="1" id="KW-0812">Transmembrane</keyword>
<reference evidence="2 3" key="2">
    <citation type="journal article" date="2015" name="Genome Announc.">
        <title>Complete Genome Sequence of Coriobacteriaceae Strain 68-1-3, a Novel Mucus-Degrading Isolate from the Swine Intestinal Tract.</title>
        <authorList>
            <person name="Looft T."/>
            <person name="Bayles D.O."/>
            <person name="Alt D.P."/>
            <person name="Stanton T.B."/>
        </authorList>
    </citation>
    <scope>NUCLEOTIDE SEQUENCE [LARGE SCALE GENOMIC DNA]</scope>
    <source>
        <strain evidence="2 3">68-1-3</strain>
    </source>
</reference>
<dbReference type="HOGENOM" id="CLU_155276_0_0_11"/>
<dbReference type="AlphaFoldDB" id="A0A0A8B330"/>
<dbReference type="RefSeq" id="WP_039688601.1">
    <property type="nucleotide sequence ID" value="NZ_CP009302.1"/>
</dbReference>
<keyword evidence="1" id="KW-1133">Transmembrane helix</keyword>
<accession>A0A0A8B330</accession>
<dbReference type="OrthoDB" id="5827at2"/>